<organism evidence="1 2">
    <name type="scientific">Clunio marinus</name>
    <dbReference type="NCBI Taxonomy" id="568069"/>
    <lineage>
        <taxon>Eukaryota</taxon>
        <taxon>Metazoa</taxon>
        <taxon>Ecdysozoa</taxon>
        <taxon>Arthropoda</taxon>
        <taxon>Hexapoda</taxon>
        <taxon>Insecta</taxon>
        <taxon>Pterygota</taxon>
        <taxon>Neoptera</taxon>
        <taxon>Endopterygota</taxon>
        <taxon>Diptera</taxon>
        <taxon>Nematocera</taxon>
        <taxon>Chironomoidea</taxon>
        <taxon>Chironomidae</taxon>
        <taxon>Clunio</taxon>
    </lineage>
</organism>
<sequence length="63" mass="7402">MKCDNAIGIEARNASIEITYVDNVLCYLKDICMKVMEKIDKVVFESNVDITFRERFKQFVMCE</sequence>
<evidence type="ECO:0000313" key="1">
    <source>
        <dbReference type="EMBL" id="CRK98268.1"/>
    </source>
</evidence>
<keyword evidence="2" id="KW-1185">Reference proteome</keyword>
<reference evidence="1 2" key="1">
    <citation type="submission" date="2015-04" db="EMBL/GenBank/DDBJ databases">
        <authorList>
            <person name="Syromyatnikov M.Y."/>
            <person name="Popov V.N."/>
        </authorList>
    </citation>
    <scope>NUCLEOTIDE SEQUENCE [LARGE SCALE GENOMIC DNA]</scope>
</reference>
<dbReference type="AlphaFoldDB" id="A0A1J1IFE0"/>
<dbReference type="Proteomes" id="UP000183832">
    <property type="component" value="Unassembled WGS sequence"/>
</dbReference>
<proteinExistence type="predicted"/>
<dbReference type="EMBL" id="CVRI01000047">
    <property type="protein sequence ID" value="CRK98268.1"/>
    <property type="molecule type" value="Genomic_DNA"/>
</dbReference>
<gene>
    <name evidence="1" type="ORF">CLUMA_CG011630</name>
</gene>
<evidence type="ECO:0000313" key="2">
    <source>
        <dbReference type="Proteomes" id="UP000183832"/>
    </source>
</evidence>
<accession>A0A1J1IFE0</accession>
<name>A0A1J1IFE0_9DIPT</name>
<protein>
    <submittedName>
        <fullName evidence="1">CLUMA_CG011630, isoform A</fullName>
    </submittedName>
</protein>